<dbReference type="PROSITE" id="PS00517">
    <property type="entry name" value="RNASE_3_1"/>
    <property type="match status" value="1"/>
</dbReference>
<name>A0A0F6YGF7_9BACT</name>
<keyword evidence="13" id="KW-1185">Reference proteome</keyword>
<dbReference type="Gene3D" id="1.10.1520.10">
    <property type="entry name" value="Ribonuclease III domain"/>
    <property type="match status" value="1"/>
</dbReference>
<keyword evidence="8 9" id="KW-0694">RNA-binding</keyword>
<dbReference type="Pfam" id="PF00035">
    <property type="entry name" value="dsrm"/>
    <property type="match status" value="1"/>
</dbReference>
<dbReference type="InterPro" id="IPR011907">
    <property type="entry name" value="RNase_III"/>
</dbReference>
<dbReference type="GO" id="GO:0006397">
    <property type="term" value="P:mRNA processing"/>
    <property type="evidence" value="ECO:0007669"/>
    <property type="project" value="UniProtKB-UniRule"/>
</dbReference>
<dbReference type="Gene3D" id="3.30.160.20">
    <property type="match status" value="1"/>
</dbReference>
<dbReference type="InterPro" id="IPR014720">
    <property type="entry name" value="dsRBD_dom"/>
</dbReference>
<dbReference type="InterPro" id="IPR000999">
    <property type="entry name" value="RNase_III_dom"/>
</dbReference>
<keyword evidence="9" id="KW-0479">Metal-binding</keyword>
<dbReference type="PROSITE" id="PS50142">
    <property type="entry name" value="RNASE_3_2"/>
    <property type="match status" value="1"/>
</dbReference>
<dbReference type="SUPFAM" id="SSF54768">
    <property type="entry name" value="dsRNA-binding domain-like"/>
    <property type="match status" value="1"/>
</dbReference>
<dbReference type="PROSITE" id="PS50137">
    <property type="entry name" value="DS_RBD"/>
    <property type="match status" value="1"/>
</dbReference>
<dbReference type="HAMAP" id="MF_00104">
    <property type="entry name" value="RNase_III"/>
    <property type="match status" value="1"/>
</dbReference>
<dbReference type="GO" id="GO:0006364">
    <property type="term" value="P:rRNA processing"/>
    <property type="evidence" value="ECO:0007669"/>
    <property type="project" value="UniProtKB-UniRule"/>
</dbReference>
<dbReference type="NCBIfam" id="TIGR02191">
    <property type="entry name" value="RNaseIII"/>
    <property type="match status" value="1"/>
</dbReference>
<dbReference type="GO" id="GO:0019843">
    <property type="term" value="F:rRNA binding"/>
    <property type="evidence" value="ECO:0007669"/>
    <property type="project" value="UniProtKB-KW"/>
</dbReference>
<dbReference type="OrthoDB" id="9805026at2"/>
<reference evidence="12 13" key="1">
    <citation type="submission" date="2015-03" db="EMBL/GenBank/DDBJ databases">
        <title>Genome assembly of Sandaracinus amylolyticus DSM 53668.</title>
        <authorList>
            <person name="Sharma G."/>
            <person name="Subramanian S."/>
        </authorList>
    </citation>
    <scope>NUCLEOTIDE SEQUENCE [LARGE SCALE GENOMIC DNA]</scope>
    <source>
        <strain evidence="12 13">DSM 53668</strain>
    </source>
</reference>
<evidence type="ECO:0000256" key="5">
    <source>
        <dbReference type="ARBA" id="ARBA00022722"/>
    </source>
</evidence>
<evidence type="ECO:0000256" key="6">
    <source>
        <dbReference type="ARBA" id="ARBA00022759"/>
    </source>
</evidence>
<comment type="similarity">
    <text evidence="2">Belongs to the ribonuclease III family.</text>
</comment>
<dbReference type="GO" id="GO:0005737">
    <property type="term" value="C:cytoplasm"/>
    <property type="evidence" value="ECO:0007669"/>
    <property type="project" value="UniProtKB-SubCell"/>
</dbReference>
<dbReference type="CDD" id="cd10845">
    <property type="entry name" value="DSRM_RNAse_III_family"/>
    <property type="match status" value="1"/>
</dbReference>
<keyword evidence="5 9" id="KW-0540">Nuclease</keyword>
<organism evidence="12 13">
    <name type="scientific">Sandaracinus amylolyticus</name>
    <dbReference type="NCBI Taxonomy" id="927083"/>
    <lineage>
        <taxon>Bacteria</taxon>
        <taxon>Pseudomonadati</taxon>
        <taxon>Myxococcota</taxon>
        <taxon>Polyangia</taxon>
        <taxon>Polyangiales</taxon>
        <taxon>Sandaracinaceae</taxon>
        <taxon>Sandaracinus</taxon>
    </lineage>
</organism>
<dbReference type="FunFam" id="1.10.1520.10:FF:000001">
    <property type="entry name" value="Ribonuclease 3"/>
    <property type="match status" value="1"/>
</dbReference>
<dbReference type="PANTHER" id="PTHR11207">
    <property type="entry name" value="RIBONUCLEASE III"/>
    <property type="match status" value="1"/>
</dbReference>
<dbReference type="EMBL" id="CP011125">
    <property type="protein sequence ID" value="AKF03620.1"/>
    <property type="molecule type" value="Genomic_DNA"/>
</dbReference>
<evidence type="ECO:0000259" key="10">
    <source>
        <dbReference type="PROSITE" id="PS50137"/>
    </source>
</evidence>
<evidence type="ECO:0000313" key="13">
    <source>
        <dbReference type="Proteomes" id="UP000034883"/>
    </source>
</evidence>
<dbReference type="KEGG" id="samy:DB32_000769"/>
<keyword evidence="7 9" id="KW-0378">Hydrolase</keyword>
<keyword evidence="4 9" id="KW-0507">mRNA processing</keyword>
<keyword evidence="9" id="KW-0963">Cytoplasm</keyword>
<comment type="subunit">
    <text evidence="9">Homodimer.</text>
</comment>
<keyword evidence="9" id="KW-0460">Magnesium</keyword>
<dbReference type="Pfam" id="PF14622">
    <property type="entry name" value="Ribonucleas_3_3"/>
    <property type="match status" value="1"/>
</dbReference>
<feature type="binding site" evidence="9">
    <location>
        <position position="50"/>
    </location>
    <ligand>
        <name>Mg(2+)</name>
        <dbReference type="ChEBI" id="CHEBI:18420"/>
    </ligand>
</feature>
<comment type="function">
    <text evidence="9">Digests double-stranded RNA. Involved in the processing of primary rRNA transcript to yield the immediate precursors to the large and small rRNAs (23S and 16S). Processes some mRNAs, and tRNAs when they are encoded in the rRNA operon. Processes pre-crRNA and tracrRNA of type II CRISPR loci if present in the organism.</text>
</comment>
<evidence type="ECO:0000256" key="3">
    <source>
        <dbReference type="ARBA" id="ARBA00022552"/>
    </source>
</evidence>
<gene>
    <name evidence="9" type="primary">rnc</name>
    <name evidence="12" type="ORF">DB32_000769</name>
</gene>
<evidence type="ECO:0000313" key="12">
    <source>
        <dbReference type="EMBL" id="AKF03620.1"/>
    </source>
</evidence>
<proteinExistence type="inferred from homology"/>
<comment type="cofactor">
    <cofactor evidence="9">
        <name>Mg(2+)</name>
        <dbReference type="ChEBI" id="CHEBI:18420"/>
    </cofactor>
</comment>
<keyword evidence="6 9" id="KW-0255">Endonuclease</keyword>
<dbReference type="GO" id="GO:0010468">
    <property type="term" value="P:regulation of gene expression"/>
    <property type="evidence" value="ECO:0007669"/>
    <property type="project" value="TreeGrafter"/>
</dbReference>
<keyword evidence="9" id="KW-0699">rRNA-binding</keyword>
<dbReference type="EC" id="3.1.26.3" evidence="9"/>
<dbReference type="GO" id="GO:0004525">
    <property type="term" value="F:ribonuclease III activity"/>
    <property type="evidence" value="ECO:0007669"/>
    <property type="project" value="UniProtKB-UniRule"/>
</dbReference>
<keyword evidence="9" id="KW-0819">tRNA processing</keyword>
<dbReference type="SUPFAM" id="SSF69065">
    <property type="entry name" value="RNase III domain-like"/>
    <property type="match status" value="1"/>
</dbReference>
<evidence type="ECO:0000256" key="4">
    <source>
        <dbReference type="ARBA" id="ARBA00022664"/>
    </source>
</evidence>
<feature type="binding site" evidence="9">
    <location>
        <position position="123"/>
    </location>
    <ligand>
        <name>Mg(2+)</name>
        <dbReference type="ChEBI" id="CHEBI:18420"/>
    </ligand>
</feature>
<feature type="active site" evidence="9">
    <location>
        <position position="54"/>
    </location>
</feature>
<evidence type="ECO:0000256" key="2">
    <source>
        <dbReference type="ARBA" id="ARBA00010183"/>
    </source>
</evidence>
<dbReference type="Proteomes" id="UP000034883">
    <property type="component" value="Chromosome"/>
</dbReference>
<feature type="domain" description="RNase III" evidence="11">
    <location>
        <begin position="8"/>
        <end position="137"/>
    </location>
</feature>
<dbReference type="SMART" id="SM00535">
    <property type="entry name" value="RIBOc"/>
    <property type="match status" value="1"/>
</dbReference>
<evidence type="ECO:0000256" key="7">
    <source>
        <dbReference type="ARBA" id="ARBA00022801"/>
    </source>
</evidence>
<comment type="subcellular location">
    <subcellularLocation>
        <location evidence="9">Cytoplasm</location>
    </subcellularLocation>
</comment>
<dbReference type="CDD" id="cd00593">
    <property type="entry name" value="RIBOc"/>
    <property type="match status" value="1"/>
</dbReference>
<evidence type="ECO:0000256" key="1">
    <source>
        <dbReference type="ARBA" id="ARBA00000109"/>
    </source>
</evidence>
<sequence>MVDPRDSASTVAQRLGHAFGDLGLLMTALTHRSYVHEHPELAAADNERFEFLGDAIVGAAAAMVLERRFPTAREGELTRRRADLVNEGALATIAAELGIGDALRLGRGEERSGGRQKPRLLASALEACVAAIFLDAGIEPAIAIARALLAPRIDALAPGAKDFKSRLQERMQARGETPRYELERTEGPEHERVFHVIVTAPDARVLARGSGRTKLEAEQAAARAALSELERARETDG</sequence>
<comment type="catalytic activity">
    <reaction evidence="1 9">
        <text>Endonucleolytic cleavage to 5'-phosphomonoester.</text>
        <dbReference type="EC" id="3.1.26.3"/>
    </reaction>
</comment>
<evidence type="ECO:0000256" key="8">
    <source>
        <dbReference type="ARBA" id="ARBA00022884"/>
    </source>
</evidence>
<dbReference type="PANTHER" id="PTHR11207:SF0">
    <property type="entry name" value="RIBONUCLEASE 3"/>
    <property type="match status" value="1"/>
</dbReference>
<feature type="binding site" evidence="9">
    <location>
        <position position="126"/>
    </location>
    <ligand>
        <name>Mg(2+)</name>
        <dbReference type="ChEBI" id="CHEBI:18420"/>
    </ligand>
</feature>
<dbReference type="AlphaFoldDB" id="A0A0F6YGF7"/>
<feature type="domain" description="DRBM" evidence="10">
    <location>
        <begin position="162"/>
        <end position="231"/>
    </location>
</feature>
<feature type="active site" evidence="9">
    <location>
        <position position="126"/>
    </location>
</feature>
<accession>A0A0F6YGF7</accession>
<dbReference type="SMART" id="SM00358">
    <property type="entry name" value="DSRM"/>
    <property type="match status" value="1"/>
</dbReference>
<dbReference type="GO" id="GO:0003725">
    <property type="term" value="F:double-stranded RNA binding"/>
    <property type="evidence" value="ECO:0007669"/>
    <property type="project" value="TreeGrafter"/>
</dbReference>
<evidence type="ECO:0000256" key="9">
    <source>
        <dbReference type="HAMAP-Rule" id="MF_00104"/>
    </source>
</evidence>
<dbReference type="STRING" id="927083.DB32_000769"/>
<keyword evidence="3 9" id="KW-0698">rRNA processing</keyword>
<protein>
    <recommendedName>
        <fullName evidence="9">Ribonuclease 3</fullName>
        <ecNumber evidence="9">3.1.26.3</ecNumber>
    </recommendedName>
    <alternativeName>
        <fullName evidence="9">Ribonuclease III</fullName>
        <shortName evidence="9">RNase III</shortName>
    </alternativeName>
</protein>
<dbReference type="GO" id="GO:0046872">
    <property type="term" value="F:metal ion binding"/>
    <property type="evidence" value="ECO:0007669"/>
    <property type="project" value="UniProtKB-KW"/>
</dbReference>
<evidence type="ECO:0000259" key="11">
    <source>
        <dbReference type="PROSITE" id="PS50142"/>
    </source>
</evidence>
<dbReference type="GO" id="GO:0008033">
    <property type="term" value="P:tRNA processing"/>
    <property type="evidence" value="ECO:0007669"/>
    <property type="project" value="UniProtKB-KW"/>
</dbReference>
<dbReference type="InterPro" id="IPR036389">
    <property type="entry name" value="RNase_III_sf"/>
</dbReference>